<proteinExistence type="predicted"/>
<comment type="caution">
    <text evidence="1">The sequence shown here is derived from an EMBL/GenBank/DDBJ whole genome shotgun (WGS) entry which is preliminary data.</text>
</comment>
<reference evidence="1 2" key="1">
    <citation type="submission" date="2019-07" db="EMBL/GenBank/DDBJ databases">
        <title>Whole genome shotgun sequence of Pseudonocardia asaccharolytica NBRC 16224.</title>
        <authorList>
            <person name="Hosoyama A."/>
            <person name="Uohara A."/>
            <person name="Ohji S."/>
            <person name="Ichikawa N."/>
        </authorList>
    </citation>
    <scope>NUCLEOTIDE SEQUENCE [LARGE SCALE GENOMIC DNA]</scope>
    <source>
        <strain evidence="1 2">NBRC 16224</strain>
    </source>
</reference>
<dbReference type="STRING" id="1123024.GCA_000423625_03020"/>
<evidence type="ECO:0000313" key="1">
    <source>
        <dbReference type="EMBL" id="GEL17689.1"/>
    </source>
</evidence>
<sequence>MARVDVTTQPITRAGVAPPLTAPTIDGDIVDVGAVAVWVDNAGVAAVTVTVQTPVTQDGLALADLAVTVPAGAHRLIGPLPSRTFAQPADAAEGAGRALVDYSAVTDVTRAVIRI</sequence>
<protein>
    <submittedName>
        <fullName evidence="1">Uncharacterized protein</fullName>
    </submittedName>
</protein>
<evidence type="ECO:0000313" key="2">
    <source>
        <dbReference type="Proteomes" id="UP000321328"/>
    </source>
</evidence>
<dbReference type="AlphaFoldDB" id="A0A511CYQ6"/>
<accession>A0A511CYQ6</accession>
<dbReference type="Proteomes" id="UP000321328">
    <property type="component" value="Unassembled WGS sequence"/>
</dbReference>
<dbReference type="OrthoDB" id="3695224at2"/>
<organism evidence="1 2">
    <name type="scientific">Pseudonocardia asaccharolytica DSM 44247 = NBRC 16224</name>
    <dbReference type="NCBI Taxonomy" id="1123024"/>
    <lineage>
        <taxon>Bacteria</taxon>
        <taxon>Bacillati</taxon>
        <taxon>Actinomycetota</taxon>
        <taxon>Actinomycetes</taxon>
        <taxon>Pseudonocardiales</taxon>
        <taxon>Pseudonocardiaceae</taxon>
        <taxon>Pseudonocardia</taxon>
    </lineage>
</organism>
<name>A0A511CYQ6_9PSEU</name>
<dbReference type="EMBL" id="BJVI01000011">
    <property type="protein sequence ID" value="GEL17689.1"/>
    <property type="molecule type" value="Genomic_DNA"/>
</dbReference>
<dbReference type="RefSeq" id="WP_147200993.1">
    <property type="nucleotide sequence ID" value="NZ_AUII01000013.1"/>
</dbReference>
<gene>
    <name evidence="1" type="ORF">PA7_15260</name>
</gene>
<keyword evidence="2" id="KW-1185">Reference proteome</keyword>